<dbReference type="EMBL" id="JAGTJJ010000009">
    <property type="protein sequence ID" value="MDC3982617.1"/>
    <property type="molecule type" value="Genomic_DNA"/>
</dbReference>
<feature type="compositionally biased region" description="Gly residues" evidence="1">
    <location>
        <begin position="35"/>
        <end position="68"/>
    </location>
</feature>
<gene>
    <name evidence="3" type="ORF">KEG57_19030</name>
</gene>
<reference evidence="3 4" key="1">
    <citation type="submission" date="2021-04" db="EMBL/GenBank/DDBJ databases">
        <title>Genome analysis of Polyangium sp.</title>
        <authorList>
            <person name="Li Y."/>
            <person name="Wang J."/>
        </authorList>
    </citation>
    <scope>NUCLEOTIDE SEQUENCE [LARGE SCALE GENOMIC DNA]</scope>
    <source>
        <strain evidence="3 4">SDU14</strain>
    </source>
</reference>
<feature type="region of interest" description="Disordered" evidence="1">
    <location>
        <begin position="30"/>
        <end position="68"/>
    </location>
</feature>
<evidence type="ECO:0008006" key="5">
    <source>
        <dbReference type="Google" id="ProtNLM"/>
    </source>
</evidence>
<feature type="chain" id="PRO_5040905600" description="PE-PGRS family protein" evidence="2">
    <location>
        <begin position="23"/>
        <end position="345"/>
    </location>
</feature>
<evidence type="ECO:0000256" key="1">
    <source>
        <dbReference type="SAM" id="MobiDB-lite"/>
    </source>
</evidence>
<feature type="signal peptide" evidence="2">
    <location>
        <begin position="1"/>
        <end position="22"/>
    </location>
</feature>
<keyword evidence="4" id="KW-1185">Reference proteome</keyword>
<protein>
    <recommendedName>
        <fullName evidence="5">PE-PGRS family protein</fullName>
    </recommendedName>
</protein>
<evidence type="ECO:0000313" key="3">
    <source>
        <dbReference type="EMBL" id="MDC3982617.1"/>
    </source>
</evidence>
<comment type="caution">
    <text evidence="3">The sequence shown here is derived from an EMBL/GenBank/DDBJ whole genome shotgun (WGS) entry which is preliminary data.</text>
</comment>
<organism evidence="3 4">
    <name type="scientific">Polyangium jinanense</name>
    <dbReference type="NCBI Taxonomy" id="2829994"/>
    <lineage>
        <taxon>Bacteria</taxon>
        <taxon>Pseudomonadati</taxon>
        <taxon>Myxococcota</taxon>
        <taxon>Polyangia</taxon>
        <taxon>Polyangiales</taxon>
        <taxon>Polyangiaceae</taxon>
        <taxon>Polyangium</taxon>
    </lineage>
</organism>
<proteinExistence type="predicted"/>
<name>A0A9X3X1U4_9BACT</name>
<dbReference type="PROSITE" id="PS51257">
    <property type="entry name" value="PROKAR_LIPOPROTEIN"/>
    <property type="match status" value="1"/>
</dbReference>
<dbReference type="Proteomes" id="UP001151081">
    <property type="component" value="Unassembled WGS sequence"/>
</dbReference>
<evidence type="ECO:0000313" key="4">
    <source>
        <dbReference type="Proteomes" id="UP001151081"/>
    </source>
</evidence>
<evidence type="ECO:0000256" key="2">
    <source>
        <dbReference type="SAM" id="SignalP"/>
    </source>
</evidence>
<dbReference type="AlphaFoldDB" id="A0A9X3X1U4"/>
<accession>A0A9X3X1U4</accession>
<sequence length="345" mass="33761">MRIGRAWIWPLVIAGLSSFAVACGTGANPADPTGTGTGTGGAGGTGGGGEGGTGGGTGGMGGVGGGSGGSSTDTCKRSECPGVDSPCGVRTCDGGACGMIVLLQEGTVLESQTYGDCKRAVCDANGGIMQVEDTNDRFDDGNPCTLDTCMNGDTLHINQEAGFSCGMNVKCNDAGQCVRCNVGGPANECQNGNVCVASKNYKDVETLDGTLNKCVPTSCKDGSKNGSETDVDCGGGTCAPCDVGKACNGPLDCIEAACDAATKMCAPPACTDGSLNGGETYPDYGGPECPPSFVVGSACHVPEDCSSGVCQGAKCAAPSCTDATQNGGEGGVDCGGSCAAKCIEP</sequence>
<keyword evidence="2" id="KW-0732">Signal</keyword>
<dbReference type="RefSeq" id="WP_272422486.1">
    <property type="nucleotide sequence ID" value="NZ_JAGTJJ010000009.1"/>
</dbReference>